<dbReference type="Proteomes" id="UP000246630">
    <property type="component" value="Segment"/>
</dbReference>
<dbReference type="EMBL" id="MH153803">
    <property type="protein sequence ID" value="AWN03575.1"/>
    <property type="molecule type" value="Genomic_DNA"/>
</dbReference>
<gene>
    <name evidence="1" type="primary">60</name>
    <name evidence="1" type="ORF">PBI_HYPERION_60</name>
</gene>
<evidence type="ECO:0000313" key="2">
    <source>
        <dbReference type="Proteomes" id="UP000246630"/>
    </source>
</evidence>
<protein>
    <submittedName>
        <fullName evidence="1">Uncharacterized protein</fullName>
    </submittedName>
</protein>
<dbReference type="GeneID" id="54992118"/>
<name>A0A2U8UIS7_9CAUD</name>
<keyword evidence="2" id="KW-1185">Reference proteome</keyword>
<proteinExistence type="predicted"/>
<reference evidence="1 2" key="1">
    <citation type="submission" date="2018-03" db="EMBL/GenBank/DDBJ databases">
        <authorList>
            <person name="Stanton A.-C.J."/>
            <person name="Garlena R.A."/>
            <person name="Russell D.A."/>
            <person name="Pope W.H."/>
            <person name="Jacobs-Sera D."/>
            <person name="Hatfull G.F."/>
        </authorList>
    </citation>
    <scope>NUCLEOTIDE SEQUENCE [LARGE SCALE GENOMIC DNA]</scope>
</reference>
<accession>A0A2U8UIS7</accession>
<sequence>MAERRFDRNAGFISVADSIPDDVTIVGAVIVTMDDANNYGTIYIPESLDHVPAPEVQEVQGAYVAQAFEIANLTGLHA</sequence>
<dbReference type="KEGG" id="vg:54992118"/>
<evidence type="ECO:0000313" key="1">
    <source>
        <dbReference type="EMBL" id="AWN03575.1"/>
    </source>
</evidence>
<dbReference type="RefSeq" id="YP_009801602.1">
    <property type="nucleotide sequence ID" value="NC_047973.1"/>
</dbReference>
<organism evidence="1 2">
    <name type="scientific">Microbacterium phage Hyperion</name>
    <dbReference type="NCBI Taxonomy" id="2182354"/>
    <lineage>
        <taxon>Viruses</taxon>
        <taxon>Duplodnaviria</taxon>
        <taxon>Heunggongvirae</taxon>
        <taxon>Uroviricota</taxon>
        <taxon>Caudoviricetes</taxon>
        <taxon>Squashvirus</taxon>
        <taxon>Squashvirus hyperion</taxon>
    </lineage>
</organism>